<feature type="region of interest" description="Disordered" evidence="4">
    <location>
        <begin position="102"/>
        <end position="124"/>
    </location>
</feature>
<dbReference type="InterPro" id="IPR051226">
    <property type="entry name" value="PP1_Regulatory_Subunit"/>
</dbReference>
<dbReference type="PANTHER" id="PTHR24179">
    <property type="entry name" value="PROTEIN PHOSPHATASE 1 REGULATORY SUBUNIT 12"/>
    <property type="match status" value="1"/>
</dbReference>
<feature type="compositionally biased region" description="Polar residues" evidence="4">
    <location>
        <begin position="112"/>
        <end position="124"/>
    </location>
</feature>
<feature type="compositionally biased region" description="Polar residues" evidence="4">
    <location>
        <begin position="195"/>
        <end position="207"/>
    </location>
</feature>
<name>A0AA40LMT3_CNENI</name>
<keyword evidence="2" id="KW-0040">ANK repeat</keyword>
<dbReference type="PANTHER" id="PTHR24179:SF27">
    <property type="entry name" value="PROTEIN PHOSPHATASE 1 REGULATORY SUBUNIT 12C"/>
    <property type="match status" value="1"/>
</dbReference>
<proteinExistence type="predicted"/>
<dbReference type="GO" id="GO:0005737">
    <property type="term" value="C:cytoplasm"/>
    <property type="evidence" value="ECO:0007669"/>
    <property type="project" value="TreeGrafter"/>
</dbReference>
<organism evidence="7 8">
    <name type="scientific">Cnephaeus nilssonii</name>
    <name type="common">Northern bat</name>
    <name type="synonym">Eptesicus nilssonii</name>
    <dbReference type="NCBI Taxonomy" id="3371016"/>
    <lineage>
        <taxon>Eukaryota</taxon>
        <taxon>Metazoa</taxon>
        <taxon>Chordata</taxon>
        <taxon>Craniata</taxon>
        <taxon>Vertebrata</taxon>
        <taxon>Euteleostomi</taxon>
        <taxon>Mammalia</taxon>
        <taxon>Eutheria</taxon>
        <taxon>Laurasiatheria</taxon>
        <taxon>Chiroptera</taxon>
        <taxon>Yangochiroptera</taxon>
        <taxon>Vespertilionidae</taxon>
        <taxon>Cnephaeus</taxon>
    </lineage>
</organism>
<evidence type="ECO:0000313" key="8">
    <source>
        <dbReference type="Proteomes" id="UP001177744"/>
    </source>
</evidence>
<keyword evidence="1" id="KW-0677">Repeat</keyword>
<sequence>MIRVQDLVLLSARLLAAPYRSAHCSLVLLWRWEKLPPLPLCLPVLNEVSEENKKMEIQAKRVQARLDNLQMTFWTKPGLQGKPGFQVLADGWRDARVPGARGKPIPQAHTFPRTSASESPTLASAHTAPVHSSLPLLEPKFQQLLFSQFFRNPLYKLLKVILIHIRFKLFAISVTAIFVLKPHDGYEVTRDGGAQSPQPCRSGQPKAQASLRWRLPSRPGPPAAQRQERFAERPALLELERFERRALERKAAELEEELKGLSNLQADNQRLKDKNMVLISVTSKLFK</sequence>
<gene>
    <name evidence="7" type="ORF">QTO34_018139</name>
</gene>
<comment type="caution">
    <text evidence="7">The sequence shown here is derived from an EMBL/GenBank/DDBJ whole genome shotgun (WGS) entry which is preliminary data.</text>
</comment>
<dbReference type="GO" id="GO:0019208">
    <property type="term" value="F:phosphatase regulator activity"/>
    <property type="evidence" value="ECO:0007669"/>
    <property type="project" value="TreeGrafter"/>
</dbReference>
<dbReference type="EMBL" id="JAULJE010000008">
    <property type="protein sequence ID" value="KAK1339586.1"/>
    <property type="molecule type" value="Genomic_DNA"/>
</dbReference>
<evidence type="ECO:0000259" key="6">
    <source>
        <dbReference type="Pfam" id="PF21037"/>
    </source>
</evidence>
<evidence type="ECO:0000256" key="2">
    <source>
        <dbReference type="ARBA" id="ARBA00023043"/>
    </source>
</evidence>
<dbReference type="InterPro" id="IPR048751">
    <property type="entry name" value="CCDC138_CC"/>
</dbReference>
<evidence type="ECO:0000259" key="5">
    <source>
        <dbReference type="Pfam" id="PF15898"/>
    </source>
</evidence>
<feature type="coiled-coil region" evidence="3">
    <location>
        <begin position="237"/>
        <end position="274"/>
    </location>
</feature>
<accession>A0AA40LMT3</accession>
<evidence type="ECO:0000256" key="1">
    <source>
        <dbReference type="ARBA" id="ARBA00022737"/>
    </source>
</evidence>
<keyword evidence="8" id="KW-1185">Reference proteome</keyword>
<dbReference type="AlphaFoldDB" id="A0AA40LMT3"/>
<dbReference type="InterPro" id="IPR031775">
    <property type="entry name" value="PRKG1_interact"/>
</dbReference>
<protein>
    <recommendedName>
        <fullName evidence="9">cGMP-dependent protein kinase interacting domain-containing protein</fullName>
    </recommendedName>
</protein>
<evidence type="ECO:0000313" key="7">
    <source>
        <dbReference type="EMBL" id="KAK1339586.1"/>
    </source>
</evidence>
<feature type="coiled-coil region" evidence="3">
    <location>
        <begin position="45"/>
        <end position="72"/>
    </location>
</feature>
<dbReference type="Proteomes" id="UP001177744">
    <property type="component" value="Unassembled WGS sequence"/>
</dbReference>
<dbReference type="GO" id="GO:0004857">
    <property type="term" value="F:enzyme inhibitor activity"/>
    <property type="evidence" value="ECO:0007669"/>
    <property type="project" value="TreeGrafter"/>
</dbReference>
<dbReference type="Pfam" id="PF21037">
    <property type="entry name" value="CCDC138_cc"/>
    <property type="match status" value="1"/>
</dbReference>
<evidence type="ECO:0000256" key="4">
    <source>
        <dbReference type="SAM" id="MobiDB-lite"/>
    </source>
</evidence>
<keyword evidence="3" id="KW-0175">Coiled coil</keyword>
<reference evidence="7" key="1">
    <citation type="submission" date="2023-06" db="EMBL/GenBank/DDBJ databases">
        <title>Reference genome for the Northern bat (Eptesicus nilssonii), a most northern bat species.</title>
        <authorList>
            <person name="Laine V.N."/>
            <person name="Pulliainen A.T."/>
            <person name="Lilley T.M."/>
        </authorList>
    </citation>
    <scope>NUCLEOTIDE SEQUENCE</scope>
    <source>
        <strain evidence="7">BLF_Eptnil</strain>
        <tissue evidence="7">Kidney</tissue>
    </source>
</reference>
<feature type="domain" description="Coiled-coil-domain-containing protein 138 coiled-coil" evidence="6">
    <location>
        <begin position="45"/>
        <end position="70"/>
    </location>
</feature>
<evidence type="ECO:0000256" key="3">
    <source>
        <dbReference type="SAM" id="Coils"/>
    </source>
</evidence>
<feature type="region of interest" description="Disordered" evidence="4">
    <location>
        <begin position="189"/>
        <end position="227"/>
    </location>
</feature>
<evidence type="ECO:0008006" key="9">
    <source>
        <dbReference type="Google" id="ProtNLM"/>
    </source>
</evidence>
<dbReference type="GO" id="GO:0019901">
    <property type="term" value="F:protein kinase binding"/>
    <property type="evidence" value="ECO:0007669"/>
    <property type="project" value="InterPro"/>
</dbReference>
<dbReference type="Pfam" id="PF15898">
    <property type="entry name" value="PRKG1_interact"/>
    <property type="match status" value="1"/>
</dbReference>
<feature type="domain" description="cGMP-dependent protein kinase interacting" evidence="5">
    <location>
        <begin position="224"/>
        <end position="286"/>
    </location>
</feature>